<evidence type="ECO:0000256" key="1">
    <source>
        <dbReference type="SAM" id="MobiDB-lite"/>
    </source>
</evidence>
<comment type="caution">
    <text evidence="2">The sequence shown here is derived from an EMBL/GenBank/DDBJ whole genome shotgun (WGS) entry which is preliminary data.</text>
</comment>
<dbReference type="AlphaFoldDB" id="A0A2W5QAW4"/>
<evidence type="ECO:0008006" key="4">
    <source>
        <dbReference type="Google" id="ProtNLM"/>
    </source>
</evidence>
<gene>
    <name evidence="2" type="ORF">DI563_12650</name>
</gene>
<accession>A0A2W5QAW4</accession>
<sequence>MRLLPIAGIGAAAFGVALMLAGCSREDASTPAAAAGQAGAPPSPARSATLCPQDLMPLAFPGWQDSDTARAGQPALPELGDDSRPVPGSAKPTAARVTPREVVRLSDSRAVLLTETVPLDGQGHPLDAHVSGAWLGAYFFDRQGEGWVLAQRQDAVDYLGFMGSFGETTVHRVAPTRLVLGTTYGSCWQGHCGSWLSAWELQPAGVRRVLDGVALSASNTGALEACEAILAGGRRGRAAGGPRDACFDIEGTPRFAQGVRDDAPGALTLSFRGARTTEGRPAARSRVARIDEQAVYAWQDGGYVLVRGRNPVPGF</sequence>
<name>A0A2W5QAW4_VARPD</name>
<dbReference type="Proteomes" id="UP000249135">
    <property type="component" value="Unassembled WGS sequence"/>
</dbReference>
<feature type="region of interest" description="Disordered" evidence="1">
    <location>
        <begin position="62"/>
        <end position="99"/>
    </location>
</feature>
<dbReference type="EMBL" id="QFPP01000138">
    <property type="protein sequence ID" value="PZQ74284.1"/>
    <property type="molecule type" value="Genomic_DNA"/>
</dbReference>
<evidence type="ECO:0000313" key="3">
    <source>
        <dbReference type="Proteomes" id="UP000249135"/>
    </source>
</evidence>
<organism evidence="2 3">
    <name type="scientific">Variovorax paradoxus</name>
    <dbReference type="NCBI Taxonomy" id="34073"/>
    <lineage>
        <taxon>Bacteria</taxon>
        <taxon>Pseudomonadati</taxon>
        <taxon>Pseudomonadota</taxon>
        <taxon>Betaproteobacteria</taxon>
        <taxon>Burkholderiales</taxon>
        <taxon>Comamonadaceae</taxon>
        <taxon>Variovorax</taxon>
    </lineage>
</organism>
<proteinExistence type="predicted"/>
<protein>
    <recommendedName>
        <fullName evidence="4">Lipoprotein</fullName>
    </recommendedName>
</protein>
<evidence type="ECO:0000313" key="2">
    <source>
        <dbReference type="EMBL" id="PZQ74284.1"/>
    </source>
</evidence>
<reference evidence="2 3" key="1">
    <citation type="submission" date="2017-08" db="EMBL/GenBank/DDBJ databases">
        <title>Infants hospitalized years apart are colonized by the same room-sourced microbial strains.</title>
        <authorList>
            <person name="Brooks B."/>
            <person name="Olm M.R."/>
            <person name="Firek B.A."/>
            <person name="Baker R."/>
            <person name="Thomas B.C."/>
            <person name="Morowitz M.J."/>
            <person name="Banfield J.F."/>
        </authorList>
    </citation>
    <scope>NUCLEOTIDE SEQUENCE [LARGE SCALE GENOMIC DNA]</scope>
    <source>
        <strain evidence="2">S2_005_003_R2_41</strain>
    </source>
</reference>
<dbReference type="PROSITE" id="PS51257">
    <property type="entry name" value="PROKAR_LIPOPROTEIN"/>
    <property type="match status" value="1"/>
</dbReference>